<name>A0A177WLX2_BATDL</name>
<dbReference type="Proteomes" id="UP000077115">
    <property type="component" value="Unassembled WGS sequence"/>
</dbReference>
<proteinExistence type="predicted"/>
<dbReference type="Pfam" id="PF13391">
    <property type="entry name" value="HNH_2"/>
    <property type="match status" value="1"/>
</dbReference>
<evidence type="ECO:0000259" key="1">
    <source>
        <dbReference type="Pfam" id="PF13391"/>
    </source>
</evidence>
<protein>
    <recommendedName>
        <fullName evidence="1">HNH nuclease domain-containing protein</fullName>
    </recommendedName>
</protein>
<reference evidence="2 3" key="2">
    <citation type="submission" date="2016-05" db="EMBL/GenBank/DDBJ databases">
        <title>Lineage-specific infection strategies underlie the spectrum of fungal disease in amphibians.</title>
        <authorList>
            <person name="Cuomo C.A."/>
            <person name="Farrer R.A."/>
            <person name="James T."/>
            <person name="Longcore J."/>
            <person name="Birren B."/>
        </authorList>
    </citation>
    <scope>NUCLEOTIDE SEQUENCE [LARGE SCALE GENOMIC DNA]</scope>
    <source>
        <strain evidence="2 3">JEL423</strain>
    </source>
</reference>
<gene>
    <name evidence="2" type="ORF">BDEG_24763</name>
</gene>
<organism evidence="2 3">
    <name type="scientific">Batrachochytrium dendrobatidis (strain JEL423)</name>
    <dbReference type="NCBI Taxonomy" id="403673"/>
    <lineage>
        <taxon>Eukaryota</taxon>
        <taxon>Fungi</taxon>
        <taxon>Fungi incertae sedis</taxon>
        <taxon>Chytridiomycota</taxon>
        <taxon>Chytridiomycota incertae sedis</taxon>
        <taxon>Chytridiomycetes</taxon>
        <taxon>Rhizophydiales</taxon>
        <taxon>Rhizophydiales incertae sedis</taxon>
        <taxon>Batrachochytrium</taxon>
    </lineage>
</organism>
<dbReference type="InterPro" id="IPR003615">
    <property type="entry name" value="HNH_nuc"/>
</dbReference>
<dbReference type="OrthoDB" id="2120759at2759"/>
<accession>A0A177WLX2</accession>
<dbReference type="VEuPathDB" id="FungiDB:BDEG_24763"/>
<dbReference type="AlphaFoldDB" id="A0A177WLX2"/>
<evidence type="ECO:0000313" key="3">
    <source>
        <dbReference type="Proteomes" id="UP000077115"/>
    </source>
</evidence>
<dbReference type="EMBL" id="DS022305">
    <property type="protein sequence ID" value="OAJ41119.1"/>
    <property type="molecule type" value="Genomic_DNA"/>
</dbReference>
<reference evidence="2 3" key="1">
    <citation type="submission" date="2006-10" db="EMBL/GenBank/DDBJ databases">
        <title>The Genome Sequence of Batrachochytrium dendrobatidis JEL423.</title>
        <authorList>
            <consortium name="The Broad Institute Genome Sequencing Platform"/>
            <person name="Birren B."/>
            <person name="Lander E."/>
            <person name="Galagan J."/>
            <person name="Cuomo C."/>
            <person name="Devon K."/>
            <person name="Jaffe D."/>
            <person name="Butler J."/>
            <person name="Alvarez P."/>
            <person name="Gnerre S."/>
            <person name="Grabherr M."/>
            <person name="Kleber M."/>
            <person name="Mauceli E."/>
            <person name="Brockman W."/>
            <person name="Young S."/>
            <person name="LaButti K."/>
            <person name="Sykes S."/>
            <person name="DeCaprio D."/>
            <person name="Crawford M."/>
            <person name="Koehrsen M."/>
            <person name="Engels R."/>
            <person name="Montgomery P."/>
            <person name="Pearson M."/>
            <person name="Howarth C."/>
            <person name="Larson L."/>
            <person name="White J."/>
            <person name="O'Leary S."/>
            <person name="Kodira C."/>
            <person name="Zeng Q."/>
            <person name="Yandava C."/>
            <person name="Alvarado L."/>
            <person name="Longcore J."/>
            <person name="James T."/>
        </authorList>
    </citation>
    <scope>NUCLEOTIDE SEQUENCE [LARGE SCALE GENOMIC DNA]</scope>
    <source>
        <strain evidence="2 3">JEL423</strain>
    </source>
</reference>
<sequence length="331" mass="38162">MDFSQTKLLLQQYYNINSECIPQQREKSKWKPENNFGFLLGVIAFGMATHRTQLHSLLVSRQFKDQENAFIDSMFDYYIRPFHKSYITDSEICHTPFAVSSGTPSRTNSAEDLGGVPEGKELLHKDLKKAVVKRDVVCLFCWNQKSLTGAHIIAQKNVPMAYDEDSLFKRAGITQKHQVQNGLLLCRNCHDEFDLLKQYVDVADDKLVVKVVNETNDPTNDKHKKWIETIEDLEVIRRTRQKRWTDIDNRQSMESNGEMALYFVQNNPTKLPNRNALEFHKTACMIWRMAGGAETDDEYCSDDDDLVPVDTAALKRRFKIQDSAETLNIVS</sequence>
<evidence type="ECO:0000313" key="2">
    <source>
        <dbReference type="EMBL" id="OAJ41119.1"/>
    </source>
</evidence>
<feature type="domain" description="HNH nuclease" evidence="1">
    <location>
        <begin position="141"/>
        <end position="194"/>
    </location>
</feature>